<dbReference type="HAMAP" id="MF_00422">
    <property type="entry name" value="SecE"/>
    <property type="match status" value="1"/>
</dbReference>
<keyword evidence="3 9" id="KW-1003">Cell membrane</keyword>
<evidence type="ECO:0000256" key="9">
    <source>
        <dbReference type="HAMAP-Rule" id="MF_00422"/>
    </source>
</evidence>
<evidence type="ECO:0000256" key="5">
    <source>
        <dbReference type="ARBA" id="ARBA00022927"/>
    </source>
</evidence>
<feature type="transmembrane region" description="Helical" evidence="9">
    <location>
        <begin position="98"/>
        <end position="122"/>
    </location>
</feature>
<keyword evidence="5 9" id="KW-0653">Protein transport</keyword>
<evidence type="ECO:0000313" key="10">
    <source>
        <dbReference type="EMBL" id="CAA6801611.1"/>
    </source>
</evidence>
<feature type="transmembrane region" description="Helical" evidence="9">
    <location>
        <begin position="12"/>
        <end position="32"/>
    </location>
</feature>
<sequence length="129" mass="14332">MSTKAEQQTNSLDTIKLVVALVLLFVGIAGFYYFADWQGEPVSLLYRVLGLLAVMGVAAYIALTSASGKRLMSFMQDSRTEVRKMVWPTRVETMQTTLMVFVIVFVLTLFLWLVDMLLGWGVKSLLGGG</sequence>
<dbReference type="GO" id="GO:0006605">
    <property type="term" value="P:protein targeting"/>
    <property type="evidence" value="ECO:0007669"/>
    <property type="project" value="UniProtKB-UniRule"/>
</dbReference>
<evidence type="ECO:0000256" key="8">
    <source>
        <dbReference type="ARBA" id="ARBA00023136"/>
    </source>
</evidence>
<dbReference type="EMBL" id="CACVAT010000035">
    <property type="protein sequence ID" value="CAA6801611.1"/>
    <property type="molecule type" value="Genomic_DNA"/>
</dbReference>
<dbReference type="PANTHER" id="PTHR33910:SF1">
    <property type="entry name" value="PROTEIN TRANSLOCASE SUBUNIT SECE"/>
    <property type="match status" value="1"/>
</dbReference>
<dbReference type="GO" id="GO:0009306">
    <property type="term" value="P:protein secretion"/>
    <property type="evidence" value="ECO:0007669"/>
    <property type="project" value="UniProtKB-UniRule"/>
</dbReference>
<dbReference type="AlphaFoldDB" id="A0A6S6RZS6"/>
<dbReference type="GO" id="GO:0005886">
    <property type="term" value="C:plasma membrane"/>
    <property type="evidence" value="ECO:0007669"/>
    <property type="project" value="UniProtKB-UniRule"/>
</dbReference>
<keyword evidence="8 9" id="KW-0472">Membrane</keyword>
<comment type="similarity">
    <text evidence="9">Belongs to the SecE/SEC61-gamma family.</text>
</comment>
<accession>A0A6S6RZS6</accession>
<keyword evidence="2 9" id="KW-0813">Transport</keyword>
<comment type="function">
    <text evidence="9">Essential subunit of the Sec protein translocation channel SecYEG. Clamps together the 2 halves of SecY. May contact the channel plug during translocation.</text>
</comment>
<evidence type="ECO:0000256" key="1">
    <source>
        <dbReference type="ARBA" id="ARBA00004370"/>
    </source>
</evidence>
<protein>
    <recommendedName>
        <fullName evidence="9">Protein translocase subunit SecE</fullName>
    </recommendedName>
</protein>
<dbReference type="InterPro" id="IPR038379">
    <property type="entry name" value="SecE_sf"/>
</dbReference>
<evidence type="ECO:0000256" key="4">
    <source>
        <dbReference type="ARBA" id="ARBA00022692"/>
    </source>
</evidence>
<name>A0A6S6RZS6_9GAMM</name>
<dbReference type="NCBIfam" id="NF004371">
    <property type="entry name" value="PRK05740.1-1"/>
    <property type="match status" value="1"/>
</dbReference>
<dbReference type="GO" id="GO:0043952">
    <property type="term" value="P:protein transport by the Sec complex"/>
    <property type="evidence" value="ECO:0007669"/>
    <property type="project" value="UniProtKB-UniRule"/>
</dbReference>
<dbReference type="GO" id="GO:0008320">
    <property type="term" value="F:protein transmembrane transporter activity"/>
    <property type="evidence" value="ECO:0007669"/>
    <property type="project" value="UniProtKB-UniRule"/>
</dbReference>
<dbReference type="InterPro" id="IPR005807">
    <property type="entry name" value="SecE_bac"/>
</dbReference>
<evidence type="ECO:0000256" key="7">
    <source>
        <dbReference type="ARBA" id="ARBA00023010"/>
    </source>
</evidence>
<evidence type="ECO:0000256" key="3">
    <source>
        <dbReference type="ARBA" id="ARBA00022475"/>
    </source>
</evidence>
<dbReference type="GO" id="GO:0065002">
    <property type="term" value="P:intracellular protein transmembrane transport"/>
    <property type="evidence" value="ECO:0007669"/>
    <property type="project" value="UniProtKB-UniRule"/>
</dbReference>
<feature type="transmembrane region" description="Helical" evidence="9">
    <location>
        <begin position="44"/>
        <end position="63"/>
    </location>
</feature>
<proteinExistence type="inferred from homology"/>
<dbReference type="PRINTS" id="PR01650">
    <property type="entry name" value="SECETRNLCASE"/>
</dbReference>
<keyword evidence="7 9" id="KW-0811">Translocation</keyword>
<evidence type="ECO:0000256" key="2">
    <source>
        <dbReference type="ARBA" id="ARBA00022448"/>
    </source>
</evidence>
<reference evidence="10" key="1">
    <citation type="submission" date="2020-01" db="EMBL/GenBank/DDBJ databases">
        <authorList>
            <person name="Meier V. D."/>
            <person name="Meier V D."/>
        </authorList>
    </citation>
    <scope>NUCLEOTIDE SEQUENCE</scope>
    <source>
        <strain evidence="10">HLG_WM_MAG_09</strain>
    </source>
</reference>
<organism evidence="10">
    <name type="scientific">uncultured Thiotrichaceae bacterium</name>
    <dbReference type="NCBI Taxonomy" id="298394"/>
    <lineage>
        <taxon>Bacteria</taxon>
        <taxon>Pseudomonadati</taxon>
        <taxon>Pseudomonadota</taxon>
        <taxon>Gammaproteobacteria</taxon>
        <taxon>Thiotrichales</taxon>
        <taxon>Thiotrichaceae</taxon>
        <taxon>environmental samples</taxon>
    </lineage>
</organism>
<gene>
    <name evidence="9" type="primary">secE</name>
    <name evidence="10" type="ORF">HELGO_WM28841</name>
</gene>
<evidence type="ECO:0000256" key="6">
    <source>
        <dbReference type="ARBA" id="ARBA00022989"/>
    </source>
</evidence>
<comment type="caution">
    <text evidence="9">Lacks conserved residue(s) required for the propagation of feature annotation.</text>
</comment>
<dbReference type="NCBIfam" id="TIGR00964">
    <property type="entry name" value="secE_bact"/>
    <property type="match status" value="1"/>
</dbReference>
<keyword evidence="4 9" id="KW-0812">Transmembrane</keyword>
<comment type="subunit">
    <text evidence="9">Component of the Sec protein translocase complex. Heterotrimer consisting of SecY, SecE and SecG subunits. The heterotrimers can form oligomers, although 1 heterotrimer is thought to be able to translocate proteins. Interacts with the ribosome. Interacts with SecDF, and other proteins may be involved. Interacts with SecA.</text>
</comment>
<keyword evidence="6 9" id="KW-1133">Transmembrane helix</keyword>
<dbReference type="Pfam" id="PF00584">
    <property type="entry name" value="SecE"/>
    <property type="match status" value="1"/>
</dbReference>
<comment type="subcellular location">
    <subcellularLocation>
        <location evidence="1">Membrane</location>
    </subcellularLocation>
</comment>
<dbReference type="PANTHER" id="PTHR33910">
    <property type="entry name" value="PROTEIN TRANSLOCASE SUBUNIT SECE"/>
    <property type="match status" value="1"/>
</dbReference>
<dbReference type="InterPro" id="IPR001901">
    <property type="entry name" value="Translocase_SecE/Sec61-g"/>
</dbReference>
<dbReference type="Gene3D" id="1.20.5.1030">
    <property type="entry name" value="Preprotein translocase secy subunit"/>
    <property type="match status" value="1"/>
</dbReference>